<feature type="domain" description="RNA polymerase sigma-70 region 4" evidence="8">
    <location>
        <begin position="197"/>
        <end position="245"/>
    </location>
</feature>
<dbReference type="Gene3D" id="1.20.140.160">
    <property type="match status" value="1"/>
</dbReference>
<dbReference type="Pfam" id="PF04542">
    <property type="entry name" value="Sigma70_r2"/>
    <property type="match status" value="1"/>
</dbReference>
<dbReference type="PANTHER" id="PTHR30385:SF7">
    <property type="entry name" value="RNA POLYMERASE SIGMA FACTOR FLIA"/>
    <property type="match status" value="1"/>
</dbReference>
<dbReference type="GO" id="GO:0016987">
    <property type="term" value="F:sigma factor activity"/>
    <property type="evidence" value="ECO:0007669"/>
    <property type="project" value="UniProtKB-KW"/>
</dbReference>
<evidence type="ECO:0000256" key="4">
    <source>
        <dbReference type="ARBA" id="ARBA00023163"/>
    </source>
</evidence>
<organism evidence="9 10">
    <name type="scientific">Zymobacter palmae</name>
    <dbReference type="NCBI Taxonomy" id="33074"/>
    <lineage>
        <taxon>Bacteria</taxon>
        <taxon>Pseudomonadati</taxon>
        <taxon>Pseudomonadota</taxon>
        <taxon>Gammaproteobacteria</taxon>
        <taxon>Oceanospirillales</taxon>
        <taxon>Halomonadaceae</taxon>
        <taxon>Zymobacter group</taxon>
        <taxon>Zymobacter</taxon>
    </lineage>
</organism>
<dbReference type="InterPro" id="IPR014284">
    <property type="entry name" value="RNA_pol_sigma-70_dom"/>
</dbReference>
<dbReference type="KEGG" id="zpl:ZBT109_1884"/>
<dbReference type="InterPro" id="IPR007627">
    <property type="entry name" value="RNA_pol_sigma70_r2"/>
</dbReference>
<evidence type="ECO:0000313" key="10">
    <source>
        <dbReference type="Proteomes" id="UP000267342"/>
    </source>
</evidence>
<dbReference type="PRINTS" id="PR00046">
    <property type="entry name" value="SIGMA70FCT"/>
</dbReference>
<dbReference type="PIRSF" id="PIRSF000770">
    <property type="entry name" value="RNA_pol_sigma-SigE/K"/>
    <property type="match status" value="1"/>
</dbReference>
<feature type="domain" description="RNA polymerase sigma-70 region 3" evidence="6">
    <location>
        <begin position="110"/>
        <end position="159"/>
    </location>
</feature>
<dbReference type="GO" id="GO:0003899">
    <property type="term" value="F:DNA-directed RNA polymerase activity"/>
    <property type="evidence" value="ECO:0007669"/>
    <property type="project" value="InterPro"/>
</dbReference>
<keyword evidence="9" id="KW-0240">DNA-directed RNA polymerase</keyword>
<dbReference type="RefSeq" id="WP_232012835.1">
    <property type="nucleotide sequence ID" value="NZ_AP018933.1"/>
</dbReference>
<evidence type="ECO:0000313" key="9">
    <source>
        <dbReference type="EMBL" id="BBG30630.1"/>
    </source>
</evidence>
<evidence type="ECO:0000256" key="2">
    <source>
        <dbReference type="ARBA" id="ARBA00023082"/>
    </source>
</evidence>
<evidence type="ECO:0000259" key="8">
    <source>
        <dbReference type="Pfam" id="PF04545"/>
    </source>
</evidence>
<feature type="domain" description="RNA polymerase sigma-70 region 2" evidence="7">
    <location>
        <begin position="37"/>
        <end position="100"/>
    </location>
</feature>
<dbReference type="SUPFAM" id="SSF88659">
    <property type="entry name" value="Sigma3 and sigma4 domains of RNA polymerase sigma factors"/>
    <property type="match status" value="2"/>
</dbReference>
<sequence length="269" mass="31098">MSSTSCMLPRHPHSSAAATNASTRTYWRQKMTLVRCIAYALQARLHLPATIEIDDLIQAGAVGLLDARQRYDPLQGASFDTYAAQRIRGSMLDALRERDWLPRSVRHDMRQIEREQQRLEQRLGRAAKGVEVASSLRMPSVTYHQLRDDVQNGQLLSYEGEGIEEEGAAYHCDSRCLSDSPERLYQRENVRAALGHAIDELPERLRIVLEGYYFQQMTLRQLGERLGVSESRICQLRRRTERFLRRRLLEEGHMAADIRDHMAYWDASR</sequence>
<dbReference type="Pfam" id="PF04539">
    <property type="entry name" value="Sigma70_r3"/>
    <property type="match status" value="1"/>
</dbReference>
<name>A0A348HG78_9GAMM</name>
<dbReference type="Pfam" id="PF04545">
    <property type="entry name" value="Sigma70_r4"/>
    <property type="match status" value="1"/>
</dbReference>
<dbReference type="STRING" id="1123510.GCA_000620025_02084"/>
<dbReference type="PANTHER" id="PTHR30385">
    <property type="entry name" value="SIGMA FACTOR F FLAGELLAR"/>
    <property type="match status" value="1"/>
</dbReference>
<protein>
    <submittedName>
        <fullName evidence="9">DNA-directed RNA polymerase specialized sigma factor</fullName>
    </submittedName>
</protein>
<dbReference type="InterPro" id="IPR007630">
    <property type="entry name" value="RNA_pol_sigma70_r4"/>
</dbReference>
<evidence type="ECO:0000256" key="3">
    <source>
        <dbReference type="ARBA" id="ARBA00023125"/>
    </source>
</evidence>
<keyword evidence="10" id="KW-1185">Reference proteome</keyword>
<dbReference type="AlphaFoldDB" id="A0A348HG78"/>
<dbReference type="NCBIfam" id="NF005413">
    <property type="entry name" value="PRK06986.1"/>
    <property type="match status" value="1"/>
</dbReference>
<evidence type="ECO:0000259" key="6">
    <source>
        <dbReference type="Pfam" id="PF04539"/>
    </source>
</evidence>
<gene>
    <name evidence="9" type="ORF">ZBT109_1884</name>
</gene>
<keyword evidence="2" id="KW-0731">Sigma factor</keyword>
<dbReference type="InterPro" id="IPR000943">
    <property type="entry name" value="RNA_pol_sigma70"/>
</dbReference>
<dbReference type="NCBIfam" id="TIGR02937">
    <property type="entry name" value="sigma70-ECF"/>
    <property type="match status" value="1"/>
</dbReference>
<dbReference type="GO" id="GO:0000428">
    <property type="term" value="C:DNA-directed RNA polymerase complex"/>
    <property type="evidence" value="ECO:0007669"/>
    <property type="project" value="UniProtKB-KW"/>
</dbReference>
<dbReference type="GO" id="GO:0006352">
    <property type="term" value="P:DNA-templated transcription initiation"/>
    <property type="evidence" value="ECO:0007669"/>
    <property type="project" value="InterPro"/>
</dbReference>
<accession>A0A348HG78</accession>
<reference evidence="9 10" key="1">
    <citation type="submission" date="2018-09" db="EMBL/GenBank/DDBJ databases">
        <title>Zymobacter palmae IAM14233 (=T109) whole genome analysis.</title>
        <authorList>
            <person name="Yanase H."/>
        </authorList>
    </citation>
    <scope>NUCLEOTIDE SEQUENCE [LARGE SCALE GENOMIC DNA]</scope>
    <source>
        <strain evidence="9 10">IAM14233</strain>
    </source>
</reference>
<dbReference type="GO" id="GO:0003677">
    <property type="term" value="F:DNA binding"/>
    <property type="evidence" value="ECO:0007669"/>
    <property type="project" value="UniProtKB-KW"/>
</dbReference>
<dbReference type="SUPFAM" id="SSF88946">
    <property type="entry name" value="Sigma2 domain of RNA polymerase sigma factors"/>
    <property type="match status" value="1"/>
</dbReference>
<dbReference type="InterPro" id="IPR007624">
    <property type="entry name" value="RNA_pol_sigma70_r3"/>
</dbReference>
<dbReference type="InterPro" id="IPR013324">
    <property type="entry name" value="RNA_pol_sigma_r3/r4-like"/>
</dbReference>
<dbReference type="NCBIfam" id="TIGR02479">
    <property type="entry name" value="FliA_WhiG"/>
    <property type="match status" value="1"/>
</dbReference>
<evidence type="ECO:0000256" key="5">
    <source>
        <dbReference type="SAM" id="MobiDB-lite"/>
    </source>
</evidence>
<evidence type="ECO:0000259" key="7">
    <source>
        <dbReference type="Pfam" id="PF04542"/>
    </source>
</evidence>
<dbReference type="Proteomes" id="UP000267342">
    <property type="component" value="Chromosome"/>
</dbReference>
<keyword evidence="1" id="KW-0805">Transcription regulation</keyword>
<evidence type="ECO:0000256" key="1">
    <source>
        <dbReference type="ARBA" id="ARBA00023015"/>
    </source>
</evidence>
<dbReference type="InterPro" id="IPR012845">
    <property type="entry name" value="RNA_pol_sigma_FliA_WhiG"/>
</dbReference>
<keyword evidence="4" id="KW-0804">Transcription</keyword>
<feature type="region of interest" description="Disordered" evidence="5">
    <location>
        <begin position="1"/>
        <end position="21"/>
    </location>
</feature>
<keyword evidence="3" id="KW-0238">DNA-binding</keyword>
<dbReference type="EMBL" id="AP018933">
    <property type="protein sequence ID" value="BBG30630.1"/>
    <property type="molecule type" value="Genomic_DNA"/>
</dbReference>
<dbReference type="InterPro" id="IPR013325">
    <property type="entry name" value="RNA_pol_sigma_r2"/>
</dbReference>
<dbReference type="Gene3D" id="1.10.1740.10">
    <property type="match status" value="1"/>
</dbReference>
<proteinExistence type="predicted"/>